<evidence type="ECO:0000313" key="8">
    <source>
        <dbReference type="Proteomes" id="UP000587396"/>
    </source>
</evidence>
<keyword evidence="8" id="KW-1185">Reference proteome</keyword>
<organism evidence="7 8">
    <name type="scientific">Gordonibacter massiliensis</name>
    <name type="common">ex Traore et al. 2017</name>
    <dbReference type="NCBI Taxonomy" id="1841863"/>
    <lineage>
        <taxon>Bacteria</taxon>
        <taxon>Bacillati</taxon>
        <taxon>Actinomycetota</taxon>
        <taxon>Coriobacteriia</taxon>
        <taxon>Eggerthellales</taxon>
        <taxon>Eggerthellaceae</taxon>
        <taxon>Gordonibacter</taxon>
    </lineage>
</organism>
<dbReference type="PROSITE" id="PS50977">
    <property type="entry name" value="HTH_TETR_2"/>
    <property type="match status" value="1"/>
</dbReference>
<feature type="domain" description="HTH tetR-type" evidence="6">
    <location>
        <begin position="20"/>
        <end position="80"/>
    </location>
</feature>
<accession>A0A842JC02</accession>
<dbReference type="PANTHER" id="PTHR30055">
    <property type="entry name" value="HTH-TYPE TRANSCRIPTIONAL REGULATOR RUTR"/>
    <property type="match status" value="1"/>
</dbReference>
<dbReference type="Proteomes" id="UP000587396">
    <property type="component" value="Unassembled WGS sequence"/>
</dbReference>
<evidence type="ECO:0000259" key="6">
    <source>
        <dbReference type="PROSITE" id="PS50977"/>
    </source>
</evidence>
<evidence type="ECO:0000256" key="4">
    <source>
        <dbReference type="PROSITE-ProRule" id="PRU00335"/>
    </source>
</evidence>
<dbReference type="PROSITE" id="PS01081">
    <property type="entry name" value="HTH_TETR_1"/>
    <property type="match status" value="1"/>
</dbReference>
<dbReference type="InterPro" id="IPR023772">
    <property type="entry name" value="DNA-bd_HTH_TetR-type_CS"/>
</dbReference>
<evidence type="ECO:0000256" key="3">
    <source>
        <dbReference type="ARBA" id="ARBA00023163"/>
    </source>
</evidence>
<protein>
    <submittedName>
        <fullName evidence="7">TetR family transcriptional regulator</fullName>
    </submittedName>
</protein>
<name>A0A842JC02_9ACTN</name>
<dbReference type="Gene3D" id="1.10.357.10">
    <property type="entry name" value="Tetracycline Repressor, domain 2"/>
    <property type="match status" value="1"/>
</dbReference>
<keyword evidence="2 4" id="KW-0238">DNA-binding</keyword>
<keyword evidence="1" id="KW-0805">Transcription regulation</keyword>
<dbReference type="PANTHER" id="PTHR30055:SF234">
    <property type="entry name" value="HTH-TYPE TRANSCRIPTIONAL REGULATOR BETI"/>
    <property type="match status" value="1"/>
</dbReference>
<evidence type="ECO:0000313" key="7">
    <source>
        <dbReference type="EMBL" id="MBC2888031.1"/>
    </source>
</evidence>
<dbReference type="EMBL" id="JACMSE010000001">
    <property type="protein sequence ID" value="MBC2888031.1"/>
    <property type="molecule type" value="Genomic_DNA"/>
</dbReference>
<dbReference type="InterPro" id="IPR050109">
    <property type="entry name" value="HTH-type_TetR-like_transc_reg"/>
</dbReference>
<evidence type="ECO:0000256" key="1">
    <source>
        <dbReference type="ARBA" id="ARBA00023015"/>
    </source>
</evidence>
<proteinExistence type="predicted"/>
<gene>
    <name evidence="7" type="ORF">H7313_01475</name>
</gene>
<comment type="caution">
    <text evidence="7">The sequence shown here is derived from an EMBL/GenBank/DDBJ whole genome shotgun (WGS) entry which is preliminary data.</text>
</comment>
<reference evidence="7 8" key="1">
    <citation type="submission" date="2020-08" db="EMBL/GenBank/DDBJ databases">
        <authorList>
            <person name="Liu C."/>
            <person name="Sun Q."/>
        </authorList>
    </citation>
    <scope>NUCLEOTIDE SEQUENCE [LARGE SCALE GENOMIC DNA]</scope>
    <source>
        <strain evidence="7 8">N22</strain>
    </source>
</reference>
<feature type="region of interest" description="Disordered" evidence="5">
    <location>
        <begin position="1"/>
        <end position="21"/>
    </location>
</feature>
<dbReference type="GO" id="GO:0003700">
    <property type="term" value="F:DNA-binding transcription factor activity"/>
    <property type="evidence" value="ECO:0007669"/>
    <property type="project" value="TreeGrafter"/>
</dbReference>
<keyword evidence="3" id="KW-0804">Transcription</keyword>
<evidence type="ECO:0000256" key="2">
    <source>
        <dbReference type="ARBA" id="ARBA00023125"/>
    </source>
</evidence>
<dbReference type="InterPro" id="IPR001647">
    <property type="entry name" value="HTH_TetR"/>
</dbReference>
<dbReference type="SUPFAM" id="SSF46689">
    <property type="entry name" value="Homeodomain-like"/>
    <property type="match status" value="1"/>
</dbReference>
<dbReference type="Pfam" id="PF00440">
    <property type="entry name" value="TetR_N"/>
    <property type="match status" value="1"/>
</dbReference>
<dbReference type="InterPro" id="IPR009057">
    <property type="entry name" value="Homeodomain-like_sf"/>
</dbReference>
<feature type="DNA-binding region" description="H-T-H motif" evidence="4">
    <location>
        <begin position="43"/>
        <end position="62"/>
    </location>
</feature>
<dbReference type="GO" id="GO:0000976">
    <property type="term" value="F:transcription cis-regulatory region binding"/>
    <property type="evidence" value="ECO:0007669"/>
    <property type="project" value="TreeGrafter"/>
</dbReference>
<evidence type="ECO:0000256" key="5">
    <source>
        <dbReference type="SAM" id="MobiDB-lite"/>
    </source>
</evidence>
<dbReference type="AlphaFoldDB" id="A0A842JC02"/>
<sequence>MSTGVADEPPSETLRERKRRETRTAIEHAAISLVDELGYDNVTVSMISELAVVSQGTFFNYFPTKDAAIVGLGPVNLDPAAVHAAYDRLAPASPYHATLTLFLKVVRDLDWTSEIAAMRARLVAQTPALMKLFLDGTFGFVSDFRSILTAYLEQHPEIRTCADELTPAEEANLVVAEALEAAKFALARTTADPGAPLPEAAEVEAVVRRIVG</sequence>